<dbReference type="EMBL" id="KQ459602">
    <property type="protein sequence ID" value="KPI93444.1"/>
    <property type="molecule type" value="Genomic_DNA"/>
</dbReference>
<protein>
    <submittedName>
        <fullName evidence="4">Uncharacterized protein LOC106117090</fullName>
    </submittedName>
</protein>
<gene>
    <name evidence="4" type="primary">LOC106117090</name>
    <name evidence="2" type="ORF">RR46_10704</name>
</gene>
<accession>A0A194PL40</accession>
<evidence type="ECO:0000313" key="4">
    <source>
        <dbReference type="RefSeq" id="XP_013166615.1"/>
    </source>
</evidence>
<reference evidence="4" key="2">
    <citation type="submission" date="2025-04" db="UniProtKB">
        <authorList>
            <consortium name="RefSeq"/>
        </authorList>
    </citation>
    <scope>IDENTIFICATION</scope>
</reference>
<organism evidence="2 3">
    <name type="scientific">Papilio xuthus</name>
    <name type="common">Asian swallowtail butterfly</name>
    <dbReference type="NCBI Taxonomy" id="66420"/>
    <lineage>
        <taxon>Eukaryota</taxon>
        <taxon>Metazoa</taxon>
        <taxon>Ecdysozoa</taxon>
        <taxon>Arthropoda</taxon>
        <taxon>Hexapoda</taxon>
        <taxon>Insecta</taxon>
        <taxon>Pterygota</taxon>
        <taxon>Neoptera</taxon>
        <taxon>Endopterygota</taxon>
        <taxon>Lepidoptera</taxon>
        <taxon>Glossata</taxon>
        <taxon>Ditrysia</taxon>
        <taxon>Papilionoidea</taxon>
        <taxon>Papilionidae</taxon>
        <taxon>Papilioninae</taxon>
        <taxon>Papilio</taxon>
    </lineage>
</organism>
<reference evidence="2 3" key="1">
    <citation type="journal article" date="2015" name="Nat. Commun.">
        <title>Outbred genome sequencing and CRISPR/Cas9 gene editing in butterflies.</title>
        <authorList>
            <person name="Li X."/>
            <person name="Fan D."/>
            <person name="Zhang W."/>
            <person name="Liu G."/>
            <person name="Zhang L."/>
            <person name="Zhao L."/>
            <person name="Fang X."/>
            <person name="Chen L."/>
            <person name="Dong Y."/>
            <person name="Chen Y."/>
            <person name="Ding Y."/>
            <person name="Zhao R."/>
            <person name="Feng M."/>
            <person name="Zhu Y."/>
            <person name="Feng Y."/>
            <person name="Jiang X."/>
            <person name="Zhu D."/>
            <person name="Xiang H."/>
            <person name="Feng X."/>
            <person name="Li S."/>
            <person name="Wang J."/>
            <person name="Zhang G."/>
            <person name="Kronforst M.R."/>
            <person name="Wang W."/>
        </authorList>
    </citation>
    <scope>NUCLEOTIDE SEQUENCE [LARGE SCALE GENOMIC DNA]</scope>
    <source>
        <strain evidence="2">Ya'a_city_454_Px</strain>
        <tissue evidence="2">Whole body</tissue>
    </source>
</reference>
<dbReference type="Proteomes" id="UP000053268">
    <property type="component" value="Unassembled WGS sequence"/>
</dbReference>
<name>A0A194PL40_PAPXU</name>
<sequence>MALRISKNQLFILLVVIINTASGEDATKSPANPDEKGNCTCGGFSTSTITAESAPLLAQSPGLMVKCNEEGETACKNLCVALANVTKAKGPEILCKRLKDADELKLSAFFKVCENPWIYADMTADEPLCCENEKIKTCASAPKDNTTAVVDPKTVM</sequence>
<feature type="signal peptide" evidence="1">
    <location>
        <begin position="1"/>
        <end position="23"/>
    </location>
</feature>
<dbReference type="AlphaFoldDB" id="A0A194PL40"/>
<evidence type="ECO:0000313" key="3">
    <source>
        <dbReference type="Proteomes" id="UP000053268"/>
    </source>
</evidence>
<dbReference type="KEGG" id="pxu:106117090"/>
<keyword evidence="3" id="KW-1185">Reference proteome</keyword>
<dbReference type="RefSeq" id="XP_013166615.1">
    <property type="nucleotide sequence ID" value="XM_013311161.1"/>
</dbReference>
<dbReference type="Proteomes" id="UP000694872">
    <property type="component" value="Unplaced"/>
</dbReference>
<dbReference type="OrthoDB" id="7643562at2759"/>
<proteinExistence type="predicted"/>
<evidence type="ECO:0000313" key="2">
    <source>
        <dbReference type="EMBL" id="KPI93444.1"/>
    </source>
</evidence>
<dbReference type="GeneID" id="106117090"/>
<feature type="chain" id="PRO_5044554332" evidence="1">
    <location>
        <begin position="24"/>
        <end position="156"/>
    </location>
</feature>
<keyword evidence="1" id="KW-0732">Signal</keyword>
<evidence type="ECO:0000256" key="1">
    <source>
        <dbReference type="SAM" id="SignalP"/>
    </source>
</evidence>